<proteinExistence type="predicted"/>
<accession>A0A7X0SG42</accession>
<keyword evidence="2" id="KW-1185">Reference proteome</keyword>
<evidence type="ECO:0000313" key="1">
    <source>
        <dbReference type="EMBL" id="MBB6729350.1"/>
    </source>
</evidence>
<reference evidence="1 2" key="1">
    <citation type="submission" date="2020-08" db="EMBL/GenBank/DDBJ databases">
        <title>Cohnella phylogeny.</title>
        <authorList>
            <person name="Dunlap C."/>
        </authorList>
    </citation>
    <scope>NUCLEOTIDE SEQUENCE [LARGE SCALE GENOMIC DNA]</scope>
    <source>
        <strain evidence="1 2">CBP 2801</strain>
    </source>
</reference>
<dbReference type="EMBL" id="JACJVO010000001">
    <property type="protein sequence ID" value="MBB6729350.1"/>
    <property type="molecule type" value="Genomic_DNA"/>
</dbReference>
<gene>
    <name evidence="1" type="ORF">H7C18_00375</name>
</gene>
<evidence type="ECO:0000313" key="2">
    <source>
        <dbReference type="Proteomes" id="UP000564644"/>
    </source>
</evidence>
<sequence length="90" mass="10439">MSETEPKAETELGEEELSRVVRELCETKAEEFHLLGYDQVTGPDVWECVSDKYHKKGTPPLHAIVNDILSLRVTQFMNFITLNLYRGERR</sequence>
<name>A0A7X0SG42_9BACL</name>
<dbReference type="Proteomes" id="UP000564644">
    <property type="component" value="Unassembled WGS sequence"/>
</dbReference>
<dbReference type="InterPro" id="IPR025716">
    <property type="entry name" value="Post-transcriptional_regulator"/>
</dbReference>
<comment type="caution">
    <text evidence="1">The sequence shown here is derived from an EMBL/GenBank/DDBJ whole genome shotgun (WGS) entry which is preliminary data.</text>
</comment>
<dbReference type="Pfam" id="PF13797">
    <property type="entry name" value="Post_transc_reg"/>
    <property type="match status" value="1"/>
</dbReference>
<dbReference type="RefSeq" id="WP_185127024.1">
    <property type="nucleotide sequence ID" value="NZ_JACJVO010000001.1"/>
</dbReference>
<evidence type="ECO:0008006" key="3">
    <source>
        <dbReference type="Google" id="ProtNLM"/>
    </source>
</evidence>
<protein>
    <recommendedName>
        <fullName evidence="3">Post-transcriptional regulator</fullName>
    </recommendedName>
</protein>
<dbReference type="AlphaFoldDB" id="A0A7X0SG42"/>
<organism evidence="1 2">
    <name type="scientific">Cohnella zeiphila</name>
    <dbReference type="NCBI Taxonomy" id="2761120"/>
    <lineage>
        <taxon>Bacteria</taxon>
        <taxon>Bacillati</taxon>
        <taxon>Bacillota</taxon>
        <taxon>Bacilli</taxon>
        <taxon>Bacillales</taxon>
        <taxon>Paenibacillaceae</taxon>
        <taxon>Cohnella</taxon>
    </lineage>
</organism>